<accession>A0A2T7PZV4</accession>
<evidence type="ECO:0000259" key="9">
    <source>
        <dbReference type="PROSITE" id="PS50095"/>
    </source>
</evidence>
<evidence type="ECO:0008006" key="13">
    <source>
        <dbReference type="Google" id="ProtNLM"/>
    </source>
</evidence>
<sequence>MVLWTQRHGLSSKTSQIIEVHRSNTSLSDLGSLLDLAMNADPETAIRLIGGAAAAILQADSSSADDQERLAQSAEAVVSTLGSVAKRVDNANQATKCANTIKSMTSNSDIVTQASRGSAAGAFLSLANVTSTMEDATVDDASSLAGETLGGLANIFPATQTESKKSPRDIVSDAASPETTTVAEILAARNITLGDTTTPFTTKATTTPSSTVTTTILPAVSTGTYTVDSSGYTISGIIVSTLALSSSATATTAATTTTTSTSAPSVVTADSSISDWMLEPREEQGSPYDVAVQRLRQLPNNPTYDELFTYIFDDCLLFRKVMKSDVVQNNCPCMTSADVNLMKCDGDNSLQDRVFEMMTYLEHPDDIYEIYIRPLNAEKQRRDDLRRQTDADVAGAGNSALNKVANSVSNKAGDNSERTFETQRFAMKLQKVTVADIANGTNSSGADESSKTQVMATSVGSFQMPTGVLAGIGDCPTLNTMVGIITPRFVEQKSDASKYQPGLFVLLTDVSNKNAQFNYHPLNLTDYNSSIQVIIRPQEENEAFEVYLQFGDFPNTTYYDFKDTVPKPDLSHLAHTPSLGTLAPEILQELLLMLTEGTVSIDNSLSNTSYSLINLVSGCRFWDEESKTWSSEGCEVGQLTSRWKTQCLCTHLTSFGSDAVVPPNTIDFTNVWAKFNNLGENAAVFSTIISLIVLYIIMVIWARHMDKKDLIKWGAIPLEDNLPSDKYHYQLAVYTGIRKNAGTDSQVRFILSGDEADTGVRRLYDGKRKPGSCLMFYKLSTCARSTWPGGSIFNYVMSVEEPLGALTFMRIWHDNGGKGKSKSWYLDQIQVTDLQTGERWYFLCDRWLAVEEDDGMVDRILPVAGIHELIAFKHLFSSSARKKLANDHLWFSVFSRPTRSNFTRVQRISCCMSLLFLTMITNAMWFKTEDKQSQTTGIRLGPFQFTLGQVSRRLAAERDQSRDFILQVFISFMSTLIVFPVNFLLVLLFRRCRPCKNTVMQDKKSGFRKFKESLSEILNFHQKKRYEEEPHELADADDGRLAQRHLDGRTKRKSPWSLLTGVFTSHGPVMCILSILASGFFTILYSMEWGAQKANDWLVTFVLSFFQSVIVIQPVKMERNVANGDYAPPDPTLLAEQREQRMKEIKMEAVLKEIIVYFFFVLIIFFISYQQRDPASYNFGSNIGNIFLDGHDSIATVPDYWDWLENSFLPAFFASTYSNGTDIKFWQDRACITDLETVVWGSP</sequence>
<dbReference type="Pfam" id="PF01825">
    <property type="entry name" value="GPS"/>
    <property type="match status" value="1"/>
</dbReference>
<dbReference type="PROSITE" id="PS50221">
    <property type="entry name" value="GAIN_B"/>
    <property type="match status" value="1"/>
</dbReference>
<evidence type="ECO:0000256" key="1">
    <source>
        <dbReference type="ARBA" id="ARBA00004370"/>
    </source>
</evidence>
<keyword evidence="4 8" id="KW-1133">Transmembrane helix</keyword>
<evidence type="ECO:0000259" key="10">
    <source>
        <dbReference type="PROSITE" id="PS50221"/>
    </source>
</evidence>
<dbReference type="Proteomes" id="UP000245119">
    <property type="component" value="Linkage Group LG1"/>
</dbReference>
<dbReference type="GO" id="GO:0050982">
    <property type="term" value="P:detection of mechanical stimulus"/>
    <property type="evidence" value="ECO:0007669"/>
    <property type="project" value="TreeGrafter"/>
</dbReference>
<evidence type="ECO:0000256" key="7">
    <source>
        <dbReference type="PROSITE-ProRule" id="PRU00152"/>
    </source>
</evidence>
<dbReference type="GO" id="GO:0005262">
    <property type="term" value="F:calcium channel activity"/>
    <property type="evidence" value="ECO:0007669"/>
    <property type="project" value="TreeGrafter"/>
</dbReference>
<dbReference type="InterPro" id="IPR051223">
    <property type="entry name" value="Polycystin"/>
</dbReference>
<dbReference type="Pfam" id="PF01477">
    <property type="entry name" value="PLAT"/>
    <property type="match status" value="1"/>
</dbReference>
<dbReference type="FunFam" id="2.60.60.20:FF:000022">
    <property type="entry name" value="Uncharacterized protein"/>
    <property type="match status" value="1"/>
</dbReference>
<keyword evidence="5 8" id="KW-0472">Membrane</keyword>
<feature type="transmembrane region" description="Helical" evidence="8">
    <location>
        <begin position="682"/>
        <end position="702"/>
    </location>
</feature>
<dbReference type="SMART" id="SM00308">
    <property type="entry name" value="LH2"/>
    <property type="match status" value="1"/>
</dbReference>
<organism evidence="11 12">
    <name type="scientific">Pomacea canaliculata</name>
    <name type="common">Golden apple snail</name>
    <dbReference type="NCBI Taxonomy" id="400727"/>
    <lineage>
        <taxon>Eukaryota</taxon>
        <taxon>Metazoa</taxon>
        <taxon>Spiralia</taxon>
        <taxon>Lophotrochozoa</taxon>
        <taxon>Mollusca</taxon>
        <taxon>Gastropoda</taxon>
        <taxon>Caenogastropoda</taxon>
        <taxon>Architaenioglossa</taxon>
        <taxon>Ampullarioidea</taxon>
        <taxon>Ampullariidae</taxon>
        <taxon>Pomacea</taxon>
    </lineage>
</organism>
<dbReference type="GO" id="GO:0016020">
    <property type="term" value="C:membrane"/>
    <property type="evidence" value="ECO:0007669"/>
    <property type="project" value="UniProtKB-SubCell"/>
</dbReference>
<dbReference type="SMART" id="SM00303">
    <property type="entry name" value="GPS"/>
    <property type="match status" value="1"/>
</dbReference>
<evidence type="ECO:0000256" key="5">
    <source>
        <dbReference type="ARBA" id="ARBA00023136"/>
    </source>
</evidence>
<proteinExistence type="inferred from homology"/>
<dbReference type="AlphaFoldDB" id="A0A2T7PZV4"/>
<evidence type="ECO:0000256" key="3">
    <source>
        <dbReference type="ARBA" id="ARBA00022692"/>
    </source>
</evidence>
<gene>
    <name evidence="11" type="ORF">C0Q70_01573</name>
</gene>
<evidence type="ECO:0000256" key="6">
    <source>
        <dbReference type="ARBA" id="ARBA00023157"/>
    </source>
</evidence>
<dbReference type="PANTHER" id="PTHR10877">
    <property type="entry name" value="POLYCYSTIN FAMILY MEMBER"/>
    <property type="match status" value="1"/>
</dbReference>
<comment type="similarity">
    <text evidence="2">Belongs to the polycystin family.</text>
</comment>
<feature type="transmembrane region" description="Helical" evidence="8">
    <location>
        <begin position="1097"/>
        <end position="1115"/>
    </location>
</feature>
<name>A0A2T7PZV4_POMCA</name>
<feature type="transmembrane region" description="Helical" evidence="8">
    <location>
        <begin position="1150"/>
        <end position="1169"/>
    </location>
</feature>
<dbReference type="InterPro" id="IPR036392">
    <property type="entry name" value="PLAT/LH2_dom_sf"/>
</dbReference>
<evidence type="ECO:0000313" key="12">
    <source>
        <dbReference type="Proteomes" id="UP000245119"/>
    </source>
</evidence>
<dbReference type="PANTHER" id="PTHR10877:SF194">
    <property type="entry name" value="LOCATION OF VULVA DEFECTIVE 1"/>
    <property type="match status" value="1"/>
</dbReference>
<dbReference type="SUPFAM" id="SSF49723">
    <property type="entry name" value="Lipase/lipooxygenase domain (PLAT/LH2 domain)"/>
    <property type="match status" value="1"/>
</dbReference>
<dbReference type="STRING" id="400727.A0A2T7PZV4"/>
<dbReference type="InterPro" id="IPR046338">
    <property type="entry name" value="GAIN_dom_sf"/>
</dbReference>
<feature type="domain" description="GAIN-B" evidence="10">
    <location>
        <begin position="506"/>
        <end position="668"/>
    </location>
</feature>
<dbReference type="InterPro" id="IPR000203">
    <property type="entry name" value="GPS"/>
</dbReference>
<protein>
    <recommendedName>
        <fullName evidence="13">PLAT domain-containing protein</fullName>
    </recommendedName>
</protein>
<evidence type="ECO:0000256" key="4">
    <source>
        <dbReference type="ARBA" id="ARBA00022989"/>
    </source>
</evidence>
<comment type="caution">
    <text evidence="11">The sequence shown here is derived from an EMBL/GenBank/DDBJ whole genome shotgun (WGS) entry which is preliminary data.</text>
</comment>
<feature type="transmembrane region" description="Helical" evidence="8">
    <location>
        <begin position="1058"/>
        <end position="1085"/>
    </location>
</feature>
<evidence type="ECO:0000313" key="11">
    <source>
        <dbReference type="EMBL" id="PVD38948.1"/>
    </source>
</evidence>
<keyword evidence="12" id="KW-1185">Reference proteome</keyword>
<feature type="transmembrane region" description="Helical" evidence="8">
    <location>
        <begin position="905"/>
        <end position="926"/>
    </location>
</feature>
<dbReference type="Gene3D" id="2.60.220.50">
    <property type="match status" value="1"/>
</dbReference>
<reference evidence="11 12" key="1">
    <citation type="submission" date="2018-04" db="EMBL/GenBank/DDBJ databases">
        <title>The genome of golden apple snail Pomacea canaliculata provides insight into stress tolerance and invasive adaptation.</title>
        <authorList>
            <person name="Liu C."/>
            <person name="Liu B."/>
            <person name="Ren Y."/>
            <person name="Zhang Y."/>
            <person name="Wang H."/>
            <person name="Li S."/>
            <person name="Jiang F."/>
            <person name="Yin L."/>
            <person name="Zhang G."/>
            <person name="Qian W."/>
            <person name="Fan W."/>
        </authorList>
    </citation>
    <scope>NUCLEOTIDE SEQUENCE [LARGE SCALE GENOMIC DNA]</scope>
    <source>
        <strain evidence="11">SZHN2017</strain>
        <tissue evidence="11">Muscle</tissue>
    </source>
</reference>
<dbReference type="InterPro" id="IPR001024">
    <property type="entry name" value="PLAT/LH2_dom"/>
</dbReference>
<feature type="transmembrane region" description="Helical" evidence="8">
    <location>
        <begin position="964"/>
        <end position="989"/>
    </location>
</feature>
<dbReference type="EMBL" id="PZQS01000001">
    <property type="protein sequence ID" value="PVD38948.1"/>
    <property type="molecule type" value="Genomic_DNA"/>
</dbReference>
<comment type="subcellular location">
    <subcellularLocation>
        <location evidence="1">Membrane</location>
    </subcellularLocation>
</comment>
<keyword evidence="6" id="KW-1015">Disulfide bond</keyword>
<dbReference type="InterPro" id="IPR057244">
    <property type="entry name" value="GAIN_B"/>
</dbReference>
<comment type="caution">
    <text evidence="7">Lacks conserved residue(s) required for the propagation of feature annotation.</text>
</comment>
<dbReference type="Gene3D" id="2.60.60.20">
    <property type="entry name" value="PLAT/LH2 domain"/>
    <property type="match status" value="1"/>
</dbReference>
<dbReference type="OrthoDB" id="444119at2759"/>
<feature type="domain" description="PLAT" evidence="9">
    <location>
        <begin position="727"/>
        <end position="862"/>
    </location>
</feature>
<evidence type="ECO:0000256" key="2">
    <source>
        <dbReference type="ARBA" id="ARBA00007200"/>
    </source>
</evidence>
<dbReference type="PROSITE" id="PS50095">
    <property type="entry name" value="PLAT"/>
    <property type="match status" value="1"/>
</dbReference>
<keyword evidence="3 8" id="KW-0812">Transmembrane</keyword>
<evidence type="ECO:0000256" key="8">
    <source>
        <dbReference type="SAM" id="Phobius"/>
    </source>
</evidence>